<dbReference type="InterPro" id="IPR042099">
    <property type="entry name" value="ANL_N_sf"/>
</dbReference>
<evidence type="ECO:0000259" key="1">
    <source>
        <dbReference type="Pfam" id="PF00501"/>
    </source>
</evidence>
<name>A0A7Z7FLV9_9BURK</name>
<proteinExistence type="predicted"/>
<protein>
    <submittedName>
        <fullName evidence="2">Feruloyl-CoA synthase</fullName>
    </submittedName>
</protein>
<dbReference type="EMBL" id="FNDI01000035">
    <property type="protein sequence ID" value="SDJ16167.1"/>
    <property type="molecule type" value="Genomic_DNA"/>
</dbReference>
<dbReference type="AlphaFoldDB" id="A0A7Z7FLV9"/>
<evidence type="ECO:0000313" key="3">
    <source>
        <dbReference type="Proteomes" id="UP000198900"/>
    </source>
</evidence>
<dbReference type="RefSeq" id="WP_091788873.1">
    <property type="nucleotide sequence ID" value="NZ_FNDI01000035.1"/>
</dbReference>
<dbReference type="InterPro" id="IPR000873">
    <property type="entry name" value="AMP-dep_synth/lig_dom"/>
</dbReference>
<dbReference type="Gene3D" id="3.40.50.12780">
    <property type="entry name" value="N-terminal domain of ligase-like"/>
    <property type="match status" value="1"/>
</dbReference>
<dbReference type="InterPro" id="IPR020845">
    <property type="entry name" value="AMP-binding_CS"/>
</dbReference>
<dbReference type="Proteomes" id="UP000198900">
    <property type="component" value="Unassembled WGS sequence"/>
</dbReference>
<feature type="domain" description="AMP-dependent synthetase/ligase" evidence="1">
    <location>
        <begin position="57"/>
        <end position="434"/>
    </location>
</feature>
<keyword evidence="3" id="KW-1185">Reference proteome</keyword>
<gene>
    <name evidence="2" type="ORF">SAMN04487926_13580</name>
</gene>
<dbReference type="Pfam" id="PF00501">
    <property type="entry name" value="AMP-binding"/>
    <property type="match status" value="1"/>
</dbReference>
<comment type="caution">
    <text evidence="2">The sequence shown here is derived from an EMBL/GenBank/DDBJ whole genome shotgun (WGS) entry which is preliminary data.</text>
</comment>
<dbReference type="SUPFAM" id="SSF56801">
    <property type="entry name" value="Acetyl-CoA synthetase-like"/>
    <property type="match status" value="1"/>
</dbReference>
<sequence>MNAMNNFPVRPGTGRSPLGLALAVPDIERIDSPDGSFVLRSRMPLRPYARCIGEWLEHWSHHAPERVFLAERTPDGENWNRLTYAQVRVQIGAIAQGLLDMGMTPARPIAILSDNSIDGALLKMAAMHVGLPVSIVSSAYARVTRDRSRLQALLRLLDPGLLYADDGAVYASAMLDCGTNCPQLFSRNVPAHATDLNNLRKTRETGAVTEAFTRITPDTHAKYLLTSGSTGKPKAVINTHRMLCANQEAIAQVWQFIDHAAPLALDWLPWSHTFGANHNFNLILRNGGTLYIDDGRPVAGLMEKSIRNLLELSPTLYFNVPRGFDALLPYLELNESMAAHFFGSLQGMFFAGAALPRPLWDRIKAVALRHRDTPLLFSSAWGATETAPLVTSLHFHYPEPGNLGVPVPGTEVKFVPNGDKLEMRVRGTQVFPGYRDVPELTEKAFDKDGFYMIGDAGRLADPVDPNAGILFDGRVSEDFKLTTGTWVSVGTLRVRAVAALTPYAQDVVVAGHDRDEIGFLIFPSPALRSLAGDNSNIMTGEHLAICPEVRRTIAVALAALNAGQGSSTRVARAAILSSSPDLDAGEITDKGYVNQRRVLASRSHEVERLFGGGASVIVPATD</sequence>
<dbReference type="Pfam" id="PF23562">
    <property type="entry name" value="AMP-binding_C_3"/>
    <property type="match status" value="1"/>
</dbReference>
<organism evidence="2 3">
    <name type="scientific">Paraburkholderia steynii</name>
    <dbReference type="NCBI Taxonomy" id="1245441"/>
    <lineage>
        <taxon>Bacteria</taxon>
        <taxon>Pseudomonadati</taxon>
        <taxon>Pseudomonadota</taxon>
        <taxon>Betaproteobacteria</taxon>
        <taxon>Burkholderiales</taxon>
        <taxon>Burkholderiaceae</taxon>
        <taxon>Paraburkholderia</taxon>
    </lineage>
</organism>
<dbReference type="GO" id="GO:0031956">
    <property type="term" value="F:medium-chain fatty acid-CoA ligase activity"/>
    <property type="evidence" value="ECO:0007669"/>
    <property type="project" value="TreeGrafter"/>
</dbReference>
<dbReference type="PANTHER" id="PTHR43201:SF32">
    <property type="entry name" value="2-SUCCINYLBENZOATE--COA LIGASE, CHLOROPLASTIC_PEROXISOMAL"/>
    <property type="match status" value="1"/>
</dbReference>
<reference evidence="2" key="1">
    <citation type="submission" date="2016-10" db="EMBL/GenBank/DDBJ databases">
        <authorList>
            <person name="Varghese N."/>
            <person name="Submissions S."/>
        </authorList>
    </citation>
    <scope>NUCLEOTIDE SEQUENCE [LARGE SCALE GENOMIC DNA]</scope>
    <source>
        <strain evidence="2">YR281</strain>
    </source>
</reference>
<evidence type="ECO:0000313" key="2">
    <source>
        <dbReference type="EMBL" id="SDJ16167.1"/>
    </source>
</evidence>
<dbReference type="PANTHER" id="PTHR43201">
    <property type="entry name" value="ACYL-COA SYNTHETASE"/>
    <property type="match status" value="1"/>
</dbReference>
<accession>A0A7Z7FLV9</accession>
<dbReference type="PROSITE" id="PS00455">
    <property type="entry name" value="AMP_BINDING"/>
    <property type="match status" value="1"/>
</dbReference>
<dbReference type="GO" id="GO:0006631">
    <property type="term" value="P:fatty acid metabolic process"/>
    <property type="evidence" value="ECO:0007669"/>
    <property type="project" value="TreeGrafter"/>
</dbReference>